<reference evidence="9" key="1">
    <citation type="submission" date="2025-08" db="UniProtKB">
        <authorList>
            <consortium name="RefSeq"/>
        </authorList>
    </citation>
    <scope>IDENTIFICATION</scope>
    <source>
        <tissue evidence="9">Muscle</tissue>
    </source>
</reference>
<name>A0ABM1BNP4_LIMPO</name>
<dbReference type="SUPFAM" id="SSF56204">
    <property type="entry name" value="Hect, E3 ligase catalytic domain"/>
    <property type="match status" value="1"/>
</dbReference>
<evidence type="ECO:0000313" key="9">
    <source>
        <dbReference type="RefSeq" id="XP_013785677.1"/>
    </source>
</evidence>
<keyword evidence="3" id="KW-0808">Transferase</keyword>
<dbReference type="Pfam" id="PF00632">
    <property type="entry name" value="HECT"/>
    <property type="match status" value="1"/>
</dbReference>
<keyword evidence="8" id="KW-1185">Reference proteome</keyword>
<dbReference type="InterPro" id="IPR042556">
    <property type="entry name" value="AZUL_sf"/>
</dbReference>
<feature type="domain" description="HECT" evidence="7">
    <location>
        <begin position="574"/>
        <end position="903"/>
    </location>
</feature>
<evidence type="ECO:0000313" key="8">
    <source>
        <dbReference type="Proteomes" id="UP000694941"/>
    </source>
</evidence>
<feature type="active site" description="Glycyl thioester intermediate" evidence="5">
    <location>
        <position position="871"/>
    </location>
</feature>
<accession>A0ABM1BNP4</accession>
<sequence length="903" mass="103339">MDSEYSENTSCTIDDTAARKRAAVKKLIEQYYYQLTKGCRNPSCANEFCASSGKVKEFTPDEAAAQALQLFMRKAHLCGANPSKMAKLPNQGMSESVSKRFGQYQEDNKNEKSSRTNNHIPCDDDISCDRVHSSVEESPMEIVSPTHPSTSVTLFSINPGTEKQHFLSENILLEIISKCQEEKSYSVLIRTLGEVFSNKESLIKSFLKEEGSIVVNENLTKEDIRAMEIDQDKDQDSQEIEENVRTTKIGPLKSDDVTLDIESVRRAFLALFGIPGRPFQDALINALSTLCMNLEIDLKYHNPYHRDKNMINIFLIIMEIPMLECPEYLDSALPAFCKTASLLPLPAQTKLAKVWSKAKPDKLKTMIDTLHQVITLRVIGGHFSRDYYLNDDEIIVAATKTMKILYYAGLMGGNVEVVDYADEIEQIEEDESFQDLLQGAISRDSKEPKQTKTDLFAQNLGIHILDCRKPLLPFEDYYNELLSDNLEMDQDFTNYKSGGTKFSFMNYSFILTPAVKAQGLYYDNRIRMFNERRLSVIQSLLHGSPPYPFLRLHVRRDHLVDDALVGLEMVAMENPTNLKKQLVVEFDGEQGVDEGGVSKEFFQLVVEELFNPDFAMFTLNQETETYWFNPTSFESDAQFTLIGIILGLAIYNNVILDVHFPMVLYRKLLGKRGSFHDLYDWNPDLARGLQYLLDYQDSDIEDVFMQSFRITYQDVFGTLLTQDLKENGEKLLVNQANKQEFVEMYADFLLNRAVEKQFRAFRRGFQMVTEDSPLKELFRPEEVELLVCGSKHFDFNALEEATEYDGGYTSDTPLIRYFWELFHKFSLEEKRKFLQFATGSDRAPVGGLSKLKLVIARNGTDSDRLPTAHTCFNVLLLPEYTTKEKLKERLLKAINYSKGFGML</sequence>
<evidence type="ECO:0000256" key="5">
    <source>
        <dbReference type="PROSITE-ProRule" id="PRU00104"/>
    </source>
</evidence>
<dbReference type="Proteomes" id="UP000694941">
    <property type="component" value="Unplaced"/>
</dbReference>
<evidence type="ECO:0000256" key="1">
    <source>
        <dbReference type="ARBA" id="ARBA00000885"/>
    </source>
</evidence>
<keyword evidence="4 5" id="KW-0833">Ubl conjugation pathway</keyword>
<evidence type="ECO:0000256" key="4">
    <source>
        <dbReference type="ARBA" id="ARBA00022786"/>
    </source>
</evidence>
<dbReference type="Gene3D" id="3.30.2410.10">
    <property type="entry name" value="Hect, E3 ligase catalytic domain"/>
    <property type="match status" value="1"/>
</dbReference>
<dbReference type="CDD" id="cd00078">
    <property type="entry name" value="HECTc"/>
    <property type="match status" value="1"/>
</dbReference>
<comment type="catalytic activity">
    <reaction evidence="1">
        <text>S-ubiquitinyl-[E2 ubiquitin-conjugating enzyme]-L-cysteine + [acceptor protein]-L-lysine = [E2 ubiquitin-conjugating enzyme]-L-cysteine + N(6)-ubiquitinyl-[acceptor protein]-L-lysine.</text>
        <dbReference type="EC" id="2.3.2.26"/>
    </reaction>
</comment>
<gene>
    <name evidence="9" type="primary">LOC106469711</name>
</gene>
<organism evidence="8 9">
    <name type="scientific">Limulus polyphemus</name>
    <name type="common">Atlantic horseshoe crab</name>
    <dbReference type="NCBI Taxonomy" id="6850"/>
    <lineage>
        <taxon>Eukaryota</taxon>
        <taxon>Metazoa</taxon>
        <taxon>Ecdysozoa</taxon>
        <taxon>Arthropoda</taxon>
        <taxon>Chelicerata</taxon>
        <taxon>Merostomata</taxon>
        <taxon>Xiphosura</taxon>
        <taxon>Limulidae</taxon>
        <taxon>Limulus</taxon>
    </lineage>
</organism>
<dbReference type="EC" id="2.3.2.26" evidence="2"/>
<evidence type="ECO:0000256" key="3">
    <source>
        <dbReference type="ARBA" id="ARBA00022679"/>
    </source>
</evidence>
<evidence type="ECO:0000259" key="7">
    <source>
        <dbReference type="PROSITE" id="PS50237"/>
    </source>
</evidence>
<dbReference type="Gene3D" id="3.90.1750.10">
    <property type="entry name" value="Hect, E3 ligase catalytic domains"/>
    <property type="match status" value="1"/>
</dbReference>
<dbReference type="PANTHER" id="PTHR45700:SF8">
    <property type="entry name" value="HECT-TYPE E3 UBIQUITIN TRANSFERASE"/>
    <property type="match status" value="1"/>
</dbReference>
<proteinExistence type="predicted"/>
<dbReference type="SMART" id="SM00119">
    <property type="entry name" value="HECTc"/>
    <property type="match status" value="1"/>
</dbReference>
<dbReference type="InterPro" id="IPR044611">
    <property type="entry name" value="E3A/B/C-like"/>
</dbReference>
<dbReference type="InterPro" id="IPR032353">
    <property type="entry name" value="AZUL"/>
</dbReference>
<dbReference type="GeneID" id="106469711"/>
<feature type="region of interest" description="Disordered" evidence="6">
    <location>
        <begin position="88"/>
        <end position="119"/>
    </location>
</feature>
<dbReference type="PANTHER" id="PTHR45700">
    <property type="entry name" value="UBIQUITIN-PROTEIN LIGASE E3C"/>
    <property type="match status" value="1"/>
</dbReference>
<dbReference type="Gene3D" id="6.10.130.10">
    <property type="entry name" value="Ubiquitin-protein ligase E3A, N-terminal zinc-binding domain (AZUL)"/>
    <property type="match status" value="1"/>
</dbReference>
<evidence type="ECO:0000256" key="2">
    <source>
        <dbReference type="ARBA" id="ARBA00012485"/>
    </source>
</evidence>
<dbReference type="Pfam" id="PF16558">
    <property type="entry name" value="AZUL"/>
    <property type="match status" value="1"/>
</dbReference>
<evidence type="ECO:0000256" key="6">
    <source>
        <dbReference type="SAM" id="MobiDB-lite"/>
    </source>
</evidence>
<dbReference type="Gene3D" id="3.30.2160.10">
    <property type="entry name" value="Hect, E3 ligase catalytic domain"/>
    <property type="match status" value="1"/>
</dbReference>
<dbReference type="InterPro" id="IPR035983">
    <property type="entry name" value="Hect_E3_ubiquitin_ligase"/>
</dbReference>
<dbReference type="InterPro" id="IPR000569">
    <property type="entry name" value="HECT_dom"/>
</dbReference>
<dbReference type="PROSITE" id="PS50237">
    <property type="entry name" value="HECT"/>
    <property type="match status" value="1"/>
</dbReference>
<protein>
    <recommendedName>
        <fullName evidence="2">HECT-type E3 ubiquitin transferase</fullName>
        <ecNumber evidence="2">2.3.2.26</ecNumber>
    </recommendedName>
</protein>
<dbReference type="RefSeq" id="XP_013785677.1">
    <property type="nucleotide sequence ID" value="XM_013930223.2"/>
</dbReference>